<feature type="transmembrane region" description="Helical" evidence="4">
    <location>
        <begin position="20"/>
        <end position="38"/>
    </location>
</feature>
<feature type="repeat" description="TPR" evidence="3">
    <location>
        <begin position="422"/>
        <end position="455"/>
    </location>
</feature>
<feature type="transmembrane region" description="Helical" evidence="4">
    <location>
        <begin position="310"/>
        <end position="328"/>
    </location>
</feature>
<evidence type="ECO:0000313" key="5">
    <source>
        <dbReference type="EMBL" id="OGL44833.1"/>
    </source>
</evidence>
<dbReference type="Proteomes" id="UP000178797">
    <property type="component" value="Unassembled WGS sequence"/>
</dbReference>
<dbReference type="PANTHER" id="PTHR44227">
    <property type="match status" value="1"/>
</dbReference>
<feature type="transmembrane region" description="Helical" evidence="4">
    <location>
        <begin position="185"/>
        <end position="203"/>
    </location>
</feature>
<dbReference type="SUPFAM" id="SSF48452">
    <property type="entry name" value="TPR-like"/>
    <property type="match status" value="1"/>
</dbReference>
<feature type="transmembrane region" description="Helical" evidence="4">
    <location>
        <begin position="155"/>
        <end position="173"/>
    </location>
</feature>
<dbReference type="InterPro" id="IPR019734">
    <property type="entry name" value="TPR_rpt"/>
</dbReference>
<keyword evidence="4" id="KW-0472">Membrane</keyword>
<dbReference type="PROSITE" id="PS50293">
    <property type="entry name" value="TPR_REGION"/>
    <property type="match status" value="1"/>
</dbReference>
<dbReference type="Gene3D" id="1.25.40.10">
    <property type="entry name" value="Tetratricopeptide repeat domain"/>
    <property type="match status" value="2"/>
</dbReference>
<accession>A0A1F7RTG1</accession>
<sequence>MYVIYMLTYYIFGIKSSGFHIVNLLFHAGNSVLVFLVVSEIFRKFYNSNLAPYFSPPFIAAILFATNPIHTEPVVWVAGILDLSFTFFYFLSFYLYIRSEDDGVLSKGIYLLSVLSFLFSLFCKEPSITLIVILICYDFILRNQKVYSLQYLKKYVPYFIVFGVYLIARFYALKGFVPVRDDVTLTTYECFINPFFLFLKYLAKLLLPVNLNIWHVFHPMKSLLSLDGIASLIISIVFLWFVYISARKNKVVFLSLIFIVVPLLPTFYIPALTQGIENAFSERYLYLPSFGFALLFALVPRWININKQKWTTIVIVIIMVIIGLYSLATVSRNAVWKNSYTLWSDAVKKSPESSVAHKSLGYALFYAGRAKEGKEQFQIALKLNPDLVNDVINRGIIYSRSGLINKAILEFNTALIFKPESAITHYNLGLAYDSKGWLDAAIEQYQITLMLKPDYADAHNNLGIAYGEKGLIDKAIKHFQEAIRLNPTDTYAYNNLARAYEMKGLGEKAKEQ</sequence>
<dbReference type="InterPro" id="IPR011990">
    <property type="entry name" value="TPR-like_helical_dom_sf"/>
</dbReference>
<organism evidence="5 6">
    <name type="scientific">Candidatus Schekmanbacteria bacterium RBG_16_38_10</name>
    <dbReference type="NCBI Taxonomy" id="1817879"/>
    <lineage>
        <taxon>Bacteria</taxon>
        <taxon>Candidatus Schekmaniibacteriota</taxon>
    </lineage>
</organism>
<dbReference type="Pfam" id="PF00515">
    <property type="entry name" value="TPR_1"/>
    <property type="match status" value="1"/>
</dbReference>
<dbReference type="SMART" id="SM00028">
    <property type="entry name" value="TPR"/>
    <property type="match status" value="4"/>
</dbReference>
<dbReference type="Pfam" id="PF13181">
    <property type="entry name" value="TPR_8"/>
    <property type="match status" value="1"/>
</dbReference>
<evidence type="ECO:0000256" key="3">
    <source>
        <dbReference type="PROSITE-ProRule" id="PRU00339"/>
    </source>
</evidence>
<reference evidence="5 6" key="1">
    <citation type="journal article" date="2016" name="Nat. Commun.">
        <title>Thousands of microbial genomes shed light on interconnected biogeochemical processes in an aquifer system.</title>
        <authorList>
            <person name="Anantharaman K."/>
            <person name="Brown C.T."/>
            <person name="Hug L.A."/>
            <person name="Sharon I."/>
            <person name="Castelle C.J."/>
            <person name="Probst A.J."/>
            <person name="Thomas B.C."/>
            <person name="Singh A."/>
            <person name="Wilkins M.J."/>
            <person name="Karaoz U."/>
            <person name="Brodie E.L."/>
            <person name="Williams K.H."/>
            <person name="Hubbard S.S."/>
            <person name="Banfield J.F."/>
        </authorList>
    </citation>
    <scope>NUCLEOTIDE SEQUENCE [LARGE SCALE GENOMIC DNA]</scope>
</reference>
<feature type="transmembrane region" description="Helical" evidence="4">
    <location>
        <begin position="50"/>
        <end position="69"/>
    </location>
</feature>
<gene>
    <name evidence="5" type="ORF">A2W05_09130</name>
</gene>
<feature type="transmembrane region" description="Helical" evidence="4">
    <location>
        <begin position="284"/>
        <end position="303"/>
    </location>
</feature>
<evidence type="ECO:0000313" key="6">
    <source>
        <dbReference type="Proteomes" id="UP000178797"/>
    </source>
</evidence>
<feature type="transmembrane region" description="Helical" evidence="4">
    <location>
        <begin position="75"/>
        <end position="97"/>
    </location>
</feature>
<keyword evidence="4" id="KW-1133">Transmembrane helix</keyword>
<keyword evidence="1" id="KW-0677">Repeat</keyword>
<feature type="repeat" description="TPR" evidence="3">
    <location>
        <begin position="354"/>
        <end position="387"/>
    </location>
</feature>
<evidence type="ECO:0000256" key="4">
    <source>
        <dbReference type="SAM" id="Phobius"/>
    </source>
</evidence>
<dbReference type="PROSITE" id="PS50005">
    <property type="entry name" value="TPR"/>
    <property type="match status" value="3"/>
</dbReference>
<evidence type="ECO:0000256" key="2">
    <source>
        <dbReference type="ARBA" id="ARBA00022803"/>
    </source>
</evidence>
<name>A0A1F7RTG1_9BACT</name>
<dbReference type="InterPro" id="IPR052346">
    <property type="entry name" value="O-mannosyl-transferase_TMTC"/>
</dbReference>
<evidence type="ECO:0000256" key="1">
    <source>
        <dbReference type="ARBA" id="ARBA00022737"/>
    </source>
</evidence>
<feature type="transmembrane region" description="Helical" evidence="4">
    <location>
        <begin position="223"/>
        <end position="244"/>
    </location>
</feature>
<proteinExistence type="predicted"/>
<dbReference type="EMBL" id="MGDE01000161">
    <property type="protein sequence ID" value="OGL44833.1"/>
    <property type="molecule type" value="Genomic_DNA"/>
</dbReference>
<dbReference type="PANTHER" id="PTHR44227:SF3">
    <property type="entry name" value="PROTEIN O-MANNOSYL-TRANSFERASE TMTC4"/>
    <property type="match status" value="1"/>
</dbReference>
<feature type="repeat" description="TPR" evidence="3">
    <location>
        <begin position="456"/>
        <end position="489"/>
    </location>
</feature>
<feature type="transmembrane region" description="Helical" evidence="4">
    <location>
        <begin position="109"/>
        <end position="135"/>
    </location>
</feature>
<feature type="transmembrane region" description="Helical" evidence="4">
    <location>
        <begin position="251"/>
        <end position="272"/>
    </location>
</feature>
<keyword evidence="4" id="KW-0812">Transmembrane</keyword>
<dbReference type="AlphaFoldDB" id="A0A1F7RTG1"/>
<protein>
    <submittedName>
        <fullName evidence="5">Uncharacterized protein</fullName>
    </submittedName>
</protein>
<comment type="caution">
    <text evidence="5">The sequence shown here is derived from an EMBL/GenBank/DDBJ whole genome shotgun (WGS) entry which is preliminary data.</text>
</comment>
<keyword evidence="2 3" id="KW-0802">TPR repeat</keyword>